<dbReference type="KEGG" id="tbr:Tb09.160.2710"/>
<dbReference type="GeneID" id="3660334"/>
<protein>
    <submittedName>
        <fullName evidence="2">Uncharacterized protein</fullName>
    </submittedName>
</protein>
<feature type="transmembrane region" description="Helical" evidence="1">
    <location>
        <begin position="79"/>
        <end position="99"/>
    </location>
</feature>
<dbReference type="EMBL" id="CM000207">
    <property type="protein sequence ID" value="EAN76494.1"/>
    <property type="molecule type" value="Genomic_DNA"/>
</dbReference>
<dbReference type="InParanoid" id="Q38FC6"/>
<feature type="transmembrane region" description="Helical" evidence="1">
    <location>
        <begin position="105"/>
        <end position="123"/>
    </location>
</feature>
<reference evidence="2 3" key="2">
    <citation type="journal article" date="2005" name="Science">
        <title>The genome of the African trypanosome Trypanosoma brucei.</title>
        <authorList>
            <person name="Berriman M."/>
            <person name="Ghedin E."/>
            <person name="Hertz-Fowler C."/>
            <person name="Blandin G."/>
            <person name="Renauld H."/>
            <person name="Bartholomeu D.C."/>
            <person name="Lennard N.J."/>
            <person name="Caler E."/>
            <person name="Hamlin N.E."/>
            <person name="Haas B."/>
            <person name="Bohme U."/>
            <person name="Hannick L."/>
            <person name="Aslett M.A."/>
            <person name="Shallom J."/>
            <person name="Marcello L."/>
            <person name="Hou L."/>
            <person name="Wickstead B."/>
            <person name="Alsmark U.C."/>
            <person name="Arrowsmith C."/>
            <person name="Atkin R.J."/>
            <person name="Barron A.J."/>
            <person name="Bringaud F."/>
            <person name="Brooks K."/>
            <person name="Carrington M."/>
            <person name="Cherevach I."/>
            <person name="Chillingworth T.J."/>
            <person name="Churcher C."/>
            <person name="Clark L.N."/>
            <person name="Corton C.H."/>
            <person name="Cronin A."/>
            <person name="Davies R.M."/>
            <person name="Doggett J."/>
            <person name="Djikeng A."/>
            <person name="Feldblyum T."/>
            <person name="Field M.C."/>
            <person name="Fraser A."/>
            <person name="Goodhead I."/>
            <person name="Hance Z."/>
            <person name="Harper D."/>
            <person name="Harris B.R."/>
            <person name="Hauser H."/>
            <person name="Hostetler J."/>
            <person name="Ivens A."/>
            <person name="Jagels K."/>
            <person name="Johnson D."/>
            <person name="Johnson J."/>
            <person name="Jones K."/>
            <person name="Kerhornou A.X."/>
            <person name="Koo H."/>
            <person name="Larke N."/>
            <person name="Landfear S."/>
            <person name="Larkin C."/>
            <person name="Leech V."/>
            <person name="Line A."/>
            <person name="Lord A."/>
            <person name="Macleod A."/>
            <person name="Mooney P.J."/>
            <person name="Moule S."/>
            <person name="Martin D.M."/>
            <person name="Morgan G.W."/>
            <person name="Mungall K."/>
            <person name="Norbertczak H."/>
            <person name="Ormond D."/>
            <person name="Pai G."/>
            <person name="Peacock C.S."/>
            <person name="Peterson J."/>
            <person name="Quail M.A."/>
            <person name="Rabbinowitsch E."/>
            <person name="Rajandream M.A."/>
            <person name="Reitter C."/>
            <person name="Salzberg S.L."/>
            <person name="Sanders M."/>
            <person name="Schobel S."/>
            <person name="Sharp S."/>
            <person name="Simmonds M."/>
            <person name="Simpson A.J."/>
            <person name="Tallon L."/>
            <person name="Turner C.M."/>
            <person name="Tait A."/>
            <person name="Tivey A.R."/>
            <person name="Van Aken S."/>
            <person name="Walker D."/>
            <person name="Wanless D."/>
            <person name="Wang S."/>
            <person name="White B."/>
            <person name="White O."/>
            <person name="Whitehead S."/>
            <person name="Woodward J."/>
            <person name="Wortman J."/>
            <person name="Adams M.D."/>
            <person name="Embley T.M."/>
            <person name="Gull K."/>
            <person name="Ullu E."/>
            <person name="Barry J.D."/>
            <person name="Fairlamb A.H."/>
            <person name="Opperdoes F."/>
            <person name="Barrell B.G."/>
            <person name="Donelson J.E."/>
            <person name="Hall N."/>
            <person name="Fraser C.M."/>
            <person name="Melville S.E."/>
            <person name="El-Sayed N.M."/>
        </authorList>
    </citation>
    <scope>NUCLEOTIDE SEQUENCE [LARGE SCALE GENOMIC DNA]</scope>
    <source>
        <strain evidence="2 3">927/4 GUTat10.1</strain>
    </source>
</reference>
<evidence type="ECO:0000313" key="3">
    <source>
        <dbReference type="Proteomes" id="UP000008524"/>
    </source>
</evidence>
<feature type="transmembrane region" description="Helical" evidence="1">
    <location>
        <begin position="160"/>
        <end position="178"/>
    </location>
</feature>
<keyword evidence="1" id="KW-0472">Membrane</keyword>
<dbReference type="Proteomes" id="UP000008524">
    <property type="component" value="Chromosome 9"/>
</dbReference>
<dbReference type="VEuPathDB" id="TriTrypDB:Tb927.9.4130"/>
<feature type="transmembrane region" description="Helical" evidence="1">
    <location>
        <begin position="185"/>
        <end position="205"/>
    </location>
</feature>
<dbReference type="RefSeq" id="XP_803717.1">
    <property type="nucleotide sequence ID" value="XM_798624.1"/>
</dbReference>
<reference evidence="2 3" key="1">
    <citation type="journal article" date="2005" name="Science">
        <title>Comparative genomics of trypanosomatid parasitic protozoa.</title>
        <authorList>
            <person name="El-Sayed N.M."/>
            <person name="Myler P.J."/>
            <person name="Blandin G."/>
            <person name="Berriman M."/>
            <person name="Crabtree J."/>
            <person name="Aggarwal G."/>
            <person name="Caler E."/>
            <person name="Renauld H."/>
            <person name="Worthey E.A."/>
            <person name="Hertz-Fowler C."/>
            <person name="Ghedin E."/>
            <person name="Peacock C."/>
            <person name="Bartholomeu D.C."/>
            <person name="Haas B.J."/>
            <person name="Tran A.N."/>
            <person name="Wortman J.R."/>
            <person name="Alsmark U.C."/>
            <person name="Angiuoli S."/>
            <person name="Anupama A."/>
            <person name="Badger J."/>
            <person name="Bringaud F."/>
            <person name="Cadag E."/>
            <person name="Carlton J.M."/>
            <person name="Cerqueira G.C."/>
            <person name="Creasy T."/>
            <person name="Delcher A.L."/>
            <person name="Djikeng A."/>
            <person name="Embley T.M."/>
            <person name="Hauser C."/>
            <person name="Ivens A.C."/>
            <person name="Kummerfeld S.K."/>
            <person name="Pereira-Leal J.B."/>
            <person name="Nilsson D."/>
            <person name="Peterson J."/>
            <person name="Salzberg S.L."/>
            <person name="Shallom J."/>
            <person name="Silva J.C."/>
            <person name="Sundaram J."/>
            <person name="Westenberger S."/>
            <person name="White O."/>
            <person name="Melville S.E."/>
            <person name="Donelson J.E."/>
            <person name="Andersson B."/>
            <person name="Stuart K.D."/>
            <person name="Hall N."/>
        </authorList>
    </citation>
    <scope>NUCLEOTIDE SEQUENCE [LARGE SCALE GENOMIC DNA]</scope>
    <source>
        <strain evidence="2 3">927/4 GUTat10.1</strain>
    </source>
</reference>
<evidence type="ECO:0000256" key="1">
    <source>
        <dbReference type="SAM" id="Phobius"/>
    </source>
</evidence>
<dbReference type="AlphaFoldDB" id="Q38FC6"/>
<sequence>MSLYCNCGRKILKKKERKRRRKKKERKRRGLCDAGSLKATEGTRALRLRGVATHITLFEPKRKNKIKDKIKEKKRKKKVYRFTYFCFFFLFFYFGLVVIDMFRFTLLLFPRTSFLFCFFVFFFHSLHSLPSLPSSFGFISVFVFFSPFPTHAVVISPLFFFIYFIFFLCICATSAVFVRTYRFQLIFCPLLFFSFSFFLFCYTVVSFFFLFFVYFAVLFCVLCFVFYIFMFLCCEAYDSRGRPNAKKKKN</sequence>
<dbReference type="GO" id="GO:0031981">
    <property type="term" value="C:nuclear lumen"/>
    <property type="evidence" value="ECO:0006056"/>
    <property type="project" value="Others"/>
</dbReference>
<proteinExistence type="predicted"/>
<feature type="transmembrane region" description="Helical" evidence="1">
    <location>
        <begin position="135"/>
        <end position="154"/>
    </location>
</feature>
<keyword evidence="1" id="KW-0812">Transmembrane</keyword>
<dbReference type="PaxDb" id="5691-EAN76494"/>
<evidence type="ECO:0000313" key="2">
    <source>
        <dbReference type="EMBL" id="EAN76494.1"/>
    </source>
</evidence>
<gene>
    <name evidence="2" type="ORF">Tb09.160.2710</name>
</gene>
<name>Q38FC6_TRYB2</name>
<keyword evidence="1" id="KW-1133">Transmembrane helix</keyword>
<accession>Q38FC6</accession>
<organism evidence="2 3">
    <name type="scientific">Trypanosoma brucei brucei (strain 927/4 GUTat10.1)</name>
    <dbReference type="NCBI Taxonomy" id="185431"/>
    <lineage>
        <taxon>Eukaryota</taxon>
        <taxon>Discoba</taxon>
        <taxon>Euglenozoa</taxon>
        <taxon>Kinetoplastea</taxon>
        <taxon>Metakinetoplastina</taxon>
        <taxon>Trypanosomatida</taxon>
        <taxon>Trypanosomatidae</taxon>
        <taxon>Trypanosoma</taxon>
    </lineage>
</organism>
<dbReference type="GO" id="GO:0005737">
    <property type="term" value="C:cytoplasm"/>
    <property type="evidence" value="ECO:0006056"/>
    <property type="project" value="Others"/>
</dbReference>
<keyword evidence="3" id="KW-1185">Reference proteome</keyword>
<feature type="transmembrane region" description="Helical" evidence="1">
    <location>
        <begin position="211"/>
        <end position="237"/>
    </location>
</feature>